<dbReference type="OrthoDB" id="252872at2"/>
<evidence type="ECO:0000256" key="1">
    <source>
        <dbReference type="ARBA" id="ARBA00023002"/>
    </source>
</evidence>
<dbReference type="GO" id="GO:0016491">
    <property type="term" value="F:oxidoreductase activity"/>
    <property type="evidence" value="ECO:0007669"/>
    <property type="project" value="UniProtKB-KW"/>
</dbReference>
<protein>
    <recommendedName>
        <fullName evidence="5">Iron-containing redox enzyme family protein</fullName>
    </recommendedName>
</protein>
<dbReference type="Gene3D" id="1.20.910.10">
    <property type="entry name" value="Heme oxygenase-like"/>
    <property type="match status" value="1"/>
</dbReference>
<dbReference type="InterPro" id="IPR016084">
    <property type="entry name" value="Haem_Oase-like_multi-hlx"/>
</dbReference>
<dbReference type="STRING" id="2041.AERYTH_01495"/>
<dbReference type="PANTHER" id="PTHR40279:SF3">
    <property type="entry name" value="4-AMINOBENZOATE SYNTHASE"/>
    <property type="match status" value="1"/>
</dbReference>
<accession>A0A0U3TD45</accession>
<dbReference type="SUPFAM" id="SSF48613">
    <property type="entry name" value="Heme oxygenase-like"/>
    <property type="match status" value="1"/>
</dbReference>
<dbReference type="KEGG" id="aer:AERYTH_01495"/>
<dbReference type="EMBL" id="CP011502">
    <property type="protein sequence ID" value="ALX03463.1"/>
    <property type="molecule type" value="Genomic_DNA"/>
</dbReference>
<organism evidence="3 4">
    <name type="scientific">Aeromicrobium erythreum</name>
    <dbReference type="NCBI Taxonomy" id="2041"/>
    <lineage>
        <taxon>Bacteria</taxon>
        <taxon>Bacillati</taxon>
        <taxon>Actinomycetota</taxon>
        <taxon>Actinomycetes</taxon>
        <taxon>Propionibacteriales</taxon>
        <taxon>Nocardioidaceae</taxon>
        <taxon>Aeromicrobium</taxon>
    </lineage>
</organism>
<dbReference type="PATRIC" id="fig|2041.4.peg.317"/>
<name>A0A0U3TD45_9ACTN</name>
<dbReference type="Pfam" id="PF14518">
    <property type="entry name" value="Haem_oxygenas_2"/>
    <property type="match status" value="1"/>
</dbReference>
<evidence type="ECO:0008006" key="5">
    <source>
        <dbReference type="Google" id="ProtNLM"/>
    </source>
</evidence>
<keyword evidence="4" id="KW-1185">Reference proteome</keyword>
<evidence type="ECO:0000256" key="2">
    <source>
        <dbReference type="SAM" id="MobiDB-lite"/>
    </source>
</evidence>
<dbReference type="PANTHER" id="PTHR40279">
    <property type="entry name" value="PQQC-LIKE PROTEIN"/>
    <property type="match status" value="1"/>
</dbReference>
<dbReference type="AlphaFoldDB" id="A0A0U3TD45"/>
<dbReference type="InterPro" id="IPR039068">
    <property type="entry name" value="PqqC-like"/>
</dbReference>
<evidence type="ECO:0000313" key="4">
    <source>
        <dbReference type="Proteomes" id="UP000067689"/>
    </source>
</evidence>
<dbReference type="SMART" id="SM01236">
    <property type="entry name" value="Haem_oxygenase_2"/>
    <property type="match status" value="1"/>
</dbReference>
<evidence type="ECO:0000313" key="3">
    <source>
        <dbReference type="EMBL" id="ALX03463.1"/>
    </source>
</evidence>
<feature type="region of interest" description="Disordered" evidence="2">
    <location>
        <begin position="1"/>
        <end position="35"/>
    </location>
</feature>
<keyword evidence="1" id="KW-0560">Oxidoreductase</keyword>
<dbReference type="Proteomes" id="UP000067689">
    <property type="component" value="Chromosome"/>
</dbReference>
<reference evidence="3 4" key="1">
    <citation type="journal article" date="1991" name="Int. J. Syst. Bacteriol.">
        <title>Description of the erythromycin-producing bacterium Arthrobacter sp. strain NRRL B-3381 as Aeromicrobium erythreum gen. nov., sp. nov.</title>
        <authorList>
            <person name="Miller E.S."/>
            <person name="Woese C.R."/>
            <person name="Brenner S."/>
        </authorList>
    </citation>
    <scope>NUCLEOTIDE SEQUENCE [LARGE SCALE GENOMIC DNA]</scope>
    <source>
        <strain evidence="3 4">AR18</strain>
    </source>
</reference>
<gene>
    <name evidence="3" type="ORF">AERYTH_01495</name>
</gene>
<dbReference type="RefSeq" id="WP_067853715.1">
    <property type="nucleotide sequence ID" value="NZ_CP011502.1"/>
</dbReference>
<sequence length="310" mass="34388">MRIPTPCGPVSRAVHDHLDSGTPLPELPATPDPTSRDHALALWTLHELAYRGFDGVDPDLEWSPDVLRLRNRLSRDLEAWLRRRFAEATVPDTVEELVSADTQAPGVARFVRERATVEDVERILVQRSVYHLKEADPQCFLLPRLRPAAKAALTELQYDELGDGEPDLVHQHLFAQALEAAGLDPTYGAYVDDADEETLTLNNAISLLCLNRRLVAAALGHLAAFEATSALPSADMVRGLQRLGFSEPVWRYYDEHVEADAVHEHLARRICDLATEGDPALEREVLFGAFVCVDLEDRCAERLVPAAVPA</sequence>
<proteinExistence type="predicted"/>